<protein>
    <submittedName>
        <fullName evidence="1">Uncharacterized protein</fullName>
    </submittedName>
</protein>
<reference evidence="1" key="1">
    <citation type="submission" date="2023-03" db="EMBL/GenBank/DDBJ databases">
        <title>Massive genome expansion in bonnet fungi (Mycena s.s.) driven by repeated elements and novel gene families across ecological guilds.</title>
        <authorList>
            <consortium name="Lawrence Berkeley National Laboratory"/>
            <person name="Harder C.B."/>
            <person name="Miyauchi S."/>
            <person name="Viragh M."/>
            <person name="Kuo A."/>
            <person name="Thoen E."/>
            <person name="Andreopoulos B."/>
            <person name="Lu D."/>
            <person name="Skrede I."/>
            <person name="Drula E."/>
            <person name="Henrissat B."/>
            <person name="Morin E."/>
            <person name="Kohler A."/>
            <person name="Barry K."/>
            <person name="LaButti K."/>
            <person name="Morin E."/>
            <person name="Salamov A."/>
            <person name="Lipzen A."/>
            <person name="Mereny Z."/>
            <person name="Hegedus B."/>
            <person name="Baldrian P."/>
            <person name="Stursova M."/>
            <person name="Weitz H."/>
            <person name="Taylor A."/>
            <person name="Grigoriev I.V."/>
            <person name="Nagy L.G."/>
            <person name="Martin F."/>
            <person name="Kauserud H."/>
        </authorList>
    </citation>
    <scope>NUCLEOTIDE SEQUENCE</scope>
    <source>
        <strain evidence="1">CBHHK002</strain>
    </source>
</reference>
<proteinExistence type="predicted"/>
<dbReference type="Proteomes" id="UP001218218">
    <property type="component" value="Unassembled WGS sequence"/>
</dbReference>
<accession>A0AAD7ELW6</accession>
<keyword evidence="2" id="KW-1185">Reference proteome</keyword>
<dbReference type="AlphaFoldDB" id="A0AAD7ELW6"/>
<gene>
    <name evidence="1" type="ORF">DFH08DRAFT_813998</name>
</gene>
<comment type="caution">
    <text evidence="1">The sequence shown here is derived from an EMBL/GenBank/DDBJ whole genome shotgun (WGS) entry which is preliminary data.</text>
</comment>
<dbReference type="EMBL" id="JARIHO010000033">
    <property type="protein sequence ID" value="KAJ7333928.1"/>
    <property type="molecule type" value="Genomic_DNA"/>
</dbReference>
<organism evidence="1 2">
    <name type="scientific">Mycena albidolilacea</name>
    <dbReference type="NCBI Taxonomy" id="1033008"/>
    <lineage>
        <taxon>Eukaryota</taxon>
        <taxon>Fungi</taxon>
        <taxon>Dikarya</taxon>
        <taxon>Basidiomycota</taxon>
        <taxon>Agaricomycotina</taxon>
        <taxon>Agaricomycetes</taxon>
        <taxon>Agaricomycetidae</taxon>
        <taxon>Agaricales</taxon>
        <taxon>Marasmiineae</taxon>
        <taxon>Mycenaceae</taxon>
        <taxon>Mycena</taxon>
    </lineage>
</organism>
<evidence type="ECO:0000313" key="2">
    <source>
        <dbReference type="Proteomes" id="UP001218218"/>
    </source>
</evidence>
<name>A0AAD7ELW6_9AGAR</name>
<sequence>MFGYLTERLVLSTLAKAALLNQWANRPAVCQNRSHKTEDEKLASLCTWALWSSVRESVSTRLPSVPQGVLEKGRLIYNDPLIVEEVNAPEVHDTDENWRERGLIATGDSITEHFGNAKSPGDPVRGLYEMLGVDETPFAIEMPPVIKRSPTNGRHMPVTNPSTLLPFSGTPTELVTEILLCCCGDYFNADNPFANDGVHKTLFIKHRSTCRQVLTSWCQIIDRTAAFWMSHELTPTQGHSAFQFMTAKFSGAALHICLLALINIEPVWTAGRSDKLQPTPQFLKLGGPGMLHLRLVGFGLSMRNNSDLDKTATPTIDELYKVLREATSLEALSIGQWIERRGPLNPDRLLKLHFSPGGNDAFEQLLQLMRAPELNRLDIRLMCEPDCTALLKCEELLRTVTDLRIYGVFKGELGFLGLSTIMPGVTMLDVTTADRVLARCVGMTGFKWTKVNLLRLRIPRIESIQSILSAATVANLHIHYPYPMKGLSYAGKQWVSSRVEHMVLTVEGEEAWYATAH</sequence>
<evidence type="ECO:0000313" key="1">
    <source>
        <dbReference type="EMBL" id="KAJ7333928.1"/>
    </source>
</evidence>